<keyword evidence="5 7" id="KW-0324">Glycolysis</keyword>
<evidence type="ECO:0000256" key="7">
    <source>
        <dbReference type="HAMAP-Rule" id="MF_00147"/>
    </source>
</evidence>
<dbReference type="PANTHER" id="PTHR21139:SF42">
    <property type="entry name" value="TRIOSEPHOSPHATE ISOMERASE"/>
    <property type="match status" value="1"/>
</dbReference>
<dbReference type="GO" id="GO:0019563">
    <property type="term" value="P:glycerol catabolic process"/>
    <property type="evidence" value="ECO:0007669"/>
    <property type="project" value="TreeGrafter"/>
</dbReference>
<feature type="binding site" evidence="7">
    <location>
        <begin position="233"/>
        <end position="234"/>
    </location>
    <ligand>
        <name>substrate</name>
    </ligand>
</feature>
<keyword evidence="6 7" id="KW-0413">Isomerase</keyword>
<comment type="similarity">
    <text evidence="2 7 8">Belongs to the triosephosphate isomerase family.</text>
</comment>
<comment type="subunit">
    <text evidence="7 8">Homodimer.</text>
</comment>
<feature type="binding site" evidence="7">
    <location>
        <position position="212"/>
    </location>
    <ligand>
        <name>substrate</name>
    </ligand>
</feature>
<dbReference type="AlphaFoldDB" id="A0A1F7W950"/>
<comment type="function">
    <text evidence="7">Involved in the gluconeogenesis. Catalyzes stereospecifically the conversion of dihydroxyacetone phosphate (DHAP) to D-glyceraldehyde-3-phosphate (G3P).</text>
</comment>
<evidence type="ECO:0000256" key="5">
    <source>
        <dbReference type="ARBA" id="ARBA00023152"/>
    </source>
</evidence>
<evidence type="ECO:0000256" key="3">
    <source>
        <dbReference type="ARBA" id="ARBA00022432"/>
    </source>
</evidence>
<sequence>MKTIIGNWKMNLGVRESVALARASLLLLRGRKVAPHMIICPSTIALSEVRKVVARSGCGLGAQNVSEEEQGAFTGETSARMLSEVGATHVLIGHSERRQLFGETNELINAKLLKAIEHGLTPIVCIGETKEERDAGQVKKVILHQLGTAFKNVRPKFSETLCVAYEPVWAIGTGETPSTQEIVEVHAHIREILGELFPTAPETAFAILYGGSVNKENAYGFLREKEIDGLLVGGASIKIHQLKEIVDAACEVLIAQS</sequence>
<dbReference type="UniPathway" id="UPA00138"/>
<name>A0A1F7W950_9BACT</name>
<keyword evidence="3 7" id="KW-0312">Gluconeogenesis</keyword>
<dbReference type="CDD" id="cd00311">
    <property type="entry name" value="TIM"/>
    <property type="match status" value="1"/>
</dbReference>
<dbReference type="Proteomes" id="UP000177331">
    <property type="component" value="Unassembled WGS sequence"/>
</dbReference>
<comment type="pathway">
    <text evidence="1 7 8">Carbohydrate degradation; glycolysis; D-glyceraldehyde 3-phosphate from glycerone phosphate: step 1/1.</text>
</comment>
<gene>
    <name evidence="7" type="primary">tpiA</name>
    <name evidence="9" type="ORF">A2318_04355</name>
</gene>
<dbReference type="GO" id="GO:0006096">
    <property type="term" value="P:glycolytic process"/>
    <property type="evidence" value="ECO:0007669"/>
    <property type="project" value="UniProtKB-UniRule"/>
</dbReference>
<organism evidence="9 10">
    <name type="scientific">Candidatus Uhrbacteria bacterium RIFOXYB2_FULL_45_11</name>
    <dbReference type="NCBI Taxonomy" id="1802421"/>
    <lineage>
        <taxon>Bacteria</taxon>
        <taxon>Candidatus Uhriibacteriota</taxon>
    </lineage>
</organism>
<dbReference type="GO" id="GO:0005829">
    <property type="term" value="C:cytosol"/>
    <property type="evidence" value="ECO:0007669"/>
    <property type="project" value="TreeGrafter"/>
</dbReference>
<dbReference type="PANTHER" id="PTHR21139">
    <property type="entry name" value="TRIOSEPHOSPHATE ISOMERASE"/>
    <property type="match status" value="1"/>
</dbReference>
<dbReference type="InterPro" id="IPR020861">
    <property type="entry name" value="Triosephosphate_isomerase_AS"/>
</dbReference>
<comment type="subcellular location">
    <subcellularLocation>
        <location evidence="7 8">Cytoplasm</location>
    </subcellularLocation>
</comment>
<feature type="binding site" evidence="7">
    <location>
        <position position="172"/>
    </location>
    <ligand>
        <name>substrate</name>
    </ligand>
</feature>
<dbReference type="NCBIfam" id="TIGR00419">
    <property type="entry name" value="tim"/>
    <property type="match status" value="1"/>
</dbReference>
<dbReference type="InterPro" id="IPR022896">
    <property type="entry name" value="TrioseP_Isoase_bac/euk"/>
</dbReference>
<feature type="active site" description="Electrophile" evidence="7">
    <location>
        <position position="94"/>
    </location>
</feature>
<evidence type="ECO:0000256" key="6">
    <source>
        <dbReference type="ARBA" id="ARBA00023235"/>
    </source>
</evidence>
<protein>
    <recommendedName>
        <fullName evidence="7 8">Triosephosphate isomerase</fullName>
        <shortName evidence="7">TIM</shortName>
        <shortName evidence="7">TPI</shortName>
        <ecNumber evidence="7 8">5.3.1.1</ecNumber>
    </recommendedName>
    <alternativeName>
        <fullName evidence="7">Triose-phosphate isomerase</fullName>
    </alternativeName>
</protein>
<dbReference type="HAMAP" id="MF_00147_B">
    <property type="entry name" value="TIM_B"/>
    <property type="match status" value="1"/>
</dbReference>
<evidence type="ECO:0000256" key="4">
    <source>
        <dbReference type="ARBA" id="ARBA00022490"/>
    </source>
</evidence>
<evidence type="ECO:0000256" key="8">
    <source>
        <dbReference type="RuleBase" id="RU363013"/>
    </source>
</evidence>
<dbReference type="Gene3D" id="3.20.20.70">
    <property type="entry name" value="Aldolase class I"/>
    <property type="match status" value="1"/>
</dbReference>
<dbReference type="GO" id="GO:0046166">
    <property type="term" value="P:glyceraldehyde-3-phosphate biosynthetic process"/>
    <property type="evidence" value="ECO:0007669"/>
    <property type="project" value="TreeGrafter"/>
</dbReference>
<reference evidence="9 10" key="1">
    <citation type="journal article" date="2016" name="Nat. Commun.">
        <title>Thousands of microbial genomes shed light on interconnected biogeochemical processes in an aquifer system.</title>
        <authorList>
            <person name="Anantharaman K."/>
            <person name="Brown C.T."/>
            <person name="Hug L.A."/>
            <person name="Sharon I."/>
            <person name="Castelle C.J."/>
            <person name="Probst A.J."/>
            <person name="Thomas B.C."/>
            <person name="Singh A."/>
            <person name="Wilkins M.J."/>
            <person name="Karaoz U."/>
            <person name="Brodie E.L."/>
            <person name="Williams K.H."/>
            <person name="Hubbard S.S."/>
            <person name="Banfield J.F."/>
        </authorList>
    </citation>
    <scope>NUCLEOTIDE SEQUENCE [LARGE SCALE GENOMIC DNA]</scope>
</reference>
<dbReference type="PROSITE" id="PS51440">
    <property type="entry name" value="TIM_2"/>
    <property type="match status" value="1"/>
</dbReference>
<dbReference type="InterPro" id="IPR013785">
    <property type="entry name" value="Aldolase_TIM"/>
</dbReference>
<dbReference type="FunFam" id="3.20.20.70:FF:000016">
    <property type="entry name" value="Triosephosphate isomerase"/>
    <property type="match status" value="1"/>
</dbReference>
<dbReference type="GO" id="GO:0004807">
    <property type="term" value="F:triose-phosphate isomerase activity"/>
    <property type="evidence" value="ECO:0007669"/>
    <property type="project" value="UniProtKB-UniRule"/>
</dbReference>
<evidence type="ECO:0000256" key="2">
    <source>
        <dbReference type="ARBA" id="ARBA00007422"/>
    </source>
</evidence>
<dbReference type="InterPro" id="IPR000652">
    <property type="entry name" value="Triosephosphate_isomerase"/>
</dbReference>
<evidence type="ECO:0000313" key="10">
    <source>
        <dbReference type="Proteomes" id="UP000177331"/>
    </source>
</evidence>
<dbReference type="UniPathway" id="UPA00109">
    <property type="reaction ID" value="UER00189"/>
</dbReference>
<dbReference type="GO" id="GO:0006094">
    <property type="term" value="P:gluconeogenesis"/>
    <property type="evidence" value="ECO:0007669"/>
    <property type="project" value="UniProtKB-UniRule"/>
</dbReference>
<comment type="caution">
    <text evidence="9">The sequence shown here is derived from an EMBL/GenBank/DDBJ whole genome shotgun (WGS) entry which is preliminary data.</text>
</comment>
<dbReference type="Pfam" id="PF00121">
    <property type="entry name" value="TIM"/>
    <property type="match status" value="1"/>
</dbReference>
<dbReference type="EMBL" id="MGFD01000011">
    <property type="protein sequence ID" value="OGL99341.1"/>
    <property type="molecule type" value="Genomic_DNA"/>
</dbReference>
<proteinExistence type="inferred from homology"/>
<comment type="pathway">
    <text evidence="7 8">Carbohydrate biosynthesis; gluconeogenesis.</text>
</comment>
<dbReference type="SUPFAM" id="SSF51351">
    <property type="entry name" value="Triosephosphate isomerase (TIM)"/>
    <property type="match status" value="1"/>
</dbReference>
<feature type="binding site" evidence="7">
    <location>
        <begin position="7"/>
        <end position="9"/>
    </location>
    <ligand>
        <name>substrate</name>
    </ligand>
</feature>
<evidence type="ECO:0000256" key="1">
    <source>
        <dbReference type="ARBA" id="ARBA00004680"/>
    </source>
</evidence>
<dbReference type="InterPro" id="IPR035990">
    <property type="entry name" value="TIM_sf"/>
</dbReference>
<comment type="catalytic activity">
    <reaction evidence="7 8">
        <text>D-glyceraldehyde 3-phosphate = dihydroxyacetone phosphate</text>
        <dbReference type="Rhea" id="RHEA:18585"/>
        <dbReference type="ChEBI" id="CHEBI:57642"/>
        <dbReference type="ChEBI" id="CHEBI:59776"/>
        <dbReference type="EC" id="5.3.1.1"/>
    </reaction>
</comment>
<keyword evidence="4 7" id="KW-0963">Cytoplasm</keyword>
<dbReference type="STRING" id="1802421.A2318_04355"/>
<feature type="active site" description="Proton acceptor" evidence="7">
    <location>
        <position position="166"/>
    </location>
</feature>
<dbReference type="EC" id="5.3.1.1" evidence="7 8"/>
<dbReference type="PROSITE" id="PS00171">
    <property type="entry name" value="TIM_1"/>
    <property type="match status" value="1"/>
</dbReference>
<evidence type="ECO:0000313" key="9">
    <source>
        <dbReference type="EMBL" id="OGL99341.1"/>
    </source>
</evidence>
<accession>A0A1F7W950</accession>